<evidence type="ECO:0000313" key="3">
    <source>
        <dbReference type="Proteomes" id="UP000759537"/>
    </source>
</evidence>
<reference evidence="2" key="2">
    <citation type="journal article" date="2020" name="Nat. Commun.">
        <title>Large-scale genome sequencing of mycorrhizal fungi provides insights into the early evolution of symbiotic traits.</title>
        <authorList>
            <person name="Miyauchi S."/>
            <person name="Kiss E."/>
            <person name="Kuo A."/>
            <person name="Drula E."/>
            <person name="Kohler A."/>
            <person name="Sanchez-Garcia M."/>
            <person name="Morin E."/>
            <person name="Andreopoulos B."/>
            <person name="Barry K.W."/>
            <person name="Bonito G."/>
            <person name="Buee M."/>
            <person name="Carver A."/>
            <person name="Chen C."/>
            <person name="Cichocki N."/>
            <person name="Clum A."/>
            <person name="Culley D."/>
            <person name="Crous P.W."/>
            <person name="Fauchery L."/>
            <person name="Girlanda M."/>
            <person name="Hayes R.D."/>
            <person name="Keri Z."/>
            <person name="LaButti K."/>
            <person name="Lipzen A."/>
            <person name="Lombard V."/>
            <person name="Magnuson J."/>
            <person name="Maillard F."/>
            <person name="Murat C."/>
            <person name="Nolan M."/>
            <person name="Ohm R.A."/>
            <person name="Pangilinan J."/>
            <person name="Pereira M.F."/>
            <person name="Perotto S."/>
            <person name="Peter M."/>
            <person name="Pfister S."/>
            <person name="Riley R."/>
            <person name="Sitrit Y."/>
            <person name="Stielow J.B."/>
            <person name="Szollosi G."/>
            <person name="Zifcakova L."/>
            <person name="Stursova M."/>
            <person name="Spatafora J.W."/>
            <person name="Tedersoo L."/>
            <person name="Vaario L.M."/>
            <person name="Yamada A."/>
            <person name="Yan M."/>
            <person name="Wang P."/>
            <person name="Xu J."/>
            <person name="Bruns T."/>
            <person name="Baldrian P."/>
            <person name="Vilgalys R."/>
            <person name="Dunand C."/>
            <person name="Henrissat B."/>
            <person name="Grigoriev I.V."/>
            <person name="Hibbett D."/>
            <person name="Nagy L.G."/>
            <person name="Martin F.M."/>
        </authorList>
    </citation>
    <scope>NUCLEOTIDE SEQUENCE</scope>
    <source>
        <strain evidence="2">Prilba</strain>
    </source>
</reference>
<evidence type="ECO:0000256" key="1">
    <source>
        <dbReference type="SAM" id="SignalP"/>
    </source>
</evidence>
<dbReference type="AlphaFoldDB" id="A0A9P5JW10"/>
<comment type="caution">
    <text evidence="2">The sequence shown here is derived from an EMBL/GenBank/DDBJ whole genome shotgun (WGS) entry which is preliminary data.</text>
</comment>
<keyword evidence="3" id="KW-1185">Reference proteome</keyword>
<sequence>MPNALRTRILTRLCIIPVCIHLLASHNPFCIYRTRSHLETVFTLSISIDHIWDDLPSTKYFVKLSRVDFDLLHISLTRGSVSFTLSPNTRYLP</sequence>
<reference evidence="2" key="1">
    <citation type="submission" date="2019-10" db="EMBL/GenBank/DDBJ databases">
        <authorList>
            <consortium name="DOE Joint Genome Institute"/>
            <person name="Kuo A."/>
            <person name="Miyauchi S."/>
            <person name="Kiss E."/>
            <person name="Drula E."/>
            <person name="Kohler A."/>
            <person name="Sanchez-Garcia M."/>
            <person name="Andreopoulos B."/>
            <person name="Barry K.W."/>
            <person name="Bonito G."/>
            <person name="Buee M."/>
            <person name="Carver A."/>
            <person name="Chen C."/>
            <person name="Cichocki N."/>
            <person name="Clum A."/>
            <person name="Culley D."/>
            <person name="Crous P.W."/>
            <person name="Fauchery L."/>
            <person name="Girlanda M."/>
            <person name="Hayes R."/>
            <person name="Keri Z."/>
            <person name="LaButti K."/>
            <person name="Lipzen A."/>
            <person name="Lombard V."/>
            <person name="Magnuson J."/>
            <person name="Maillard F."/>
            <person name="Morin E."/>
            <person name="Murat C."/>
            <person name="Nolan M."/>
            <person name="Ohm R."/>
            <person name="Pangilinan J."/>
            <person name="Pereira M."/>
            <person name="Perotto S."/>
            <person name="Peter M."/>
            <person name="Riley R."/>
            <person name="Sitrit Y."/>
            <person name="Stielow B."/>
            <person name="Szollosi G."/>
            <person name="Zifcakova L."/>
            <person name="Stursova M."/>
            <person name="Spatafora J.W."/>
            <person name="Tedersoo L."/>
            <person name="Vaario L.-M."/>
            <person name="Yamada A."/>
            <person name="Yan M."/>
            <person name="Wang P."/>
            <person name="Xu J."/>
            <person name="Bruns T."/>
            <person name="Baldrian P."/>
            <person name="Vilgalys R."/>
            <person name="Henrissat B."/>
            <person name="Grigoriev I.V."/>
            <person name="Hibbett D."/>
            <person name="Nagy L.G."/>
            <person name="Martin F.M."/>
        </authorList>
    </citation>
    <scope>NUCLEOTIDE SEQUENCE</scope>
    <source>
        <strain evidence="2">Prilba</strain>
    </source>
</reference>
<protein>
    <recommendedName>
        <fullName evidence="4">Secreted protein</fullName>
    </recommendedName>
</protein>
<evidence type="ECO:0008006" key="4">
    <source>
        <dbReference type="Google" id="ProtNLM"/>
    </source>
</evidence>
<dbReference type="EMBL" id="WHVB01000040">
    <property type="protein sequence ID" value="KAF8466526.1"/>
    <property type="molecule type" value="Genomic_DNA"/>
</dbReference>
<feature type="signal peptide" evidence="1">
    <location>
        <begin position="1"/>
        <end position="25"/>
    </location>
</feature>
<proteinExistence type="predicted"/>
<keyword evidence="1" id="KW-0732">Signal</keyword>
<organism evidence="2 3">
    <name type="scientific">Russula ochroleuca</name>
    <dbReference type="NCBI Taxonomy" id="152965"/>
    <lineage>
        <taxon>Eukaryota</taxon>
        <taxon>Fungi</taxon>
        <taxon>Dikarya</taxon>
        <taxon>Basidiomycota</taxon>
        <taxon>Agaricomycotina</taxon>
        <taxon>Agaricomycetes</taxon>
        <taxon>Russulales</taxon>
        <taxon>Russulaceae</taxon>
        <taxon>Russula</taxon>
    </lineage>
</organism>
<evidence type="ECO:0000313" key="2">
    <source>
        <dbReference type="EMBL" id="KAF8466526.1"/>
    </source>
</evidence>
<accession>A0A9P5JW10</accession>
<gene>
    <name evidence="2" type="ORF">DFH94DRAFT_780292</name>
</gene>
<dbReference type="Proteomes" id="UP000759537">
    <property type="component" value="Unassembled WGS sequence"/>
</dbReference>
<feature type="chain" id="PRO_5040311940" description="Secreted protein" evidence="1">
    <location>
        <begin position="26"/>
        <end position="93"/>
    </location>
</feature>
<name>A0A9P5JW10_9AGAM</name>